<comment type="caution">
    <text evidence="2">The sequence shown here is derived from an EMBL/GenBank/DDBJ whole genome shotgun (WGS) entry which is preliminary data.</text>
</comment>
<feature type="chain" id="PRO_5045101775" evidence="1">
    <location>
        <begin position="24"/>
        <end position="205"/>
    </location>
</feature>
<sequence length="205" mass="21731">MSVSRVAFLAVFLIALAVPAARADDVSRWTEIGAADRRIDWPAAGLAPAPQMAESFVAPLGYRLERYLWKAQKPAGTFAIAVLRDLTEDDHYLSGPVDLMKFATTVLKGLEAPVPKALDAADRKVTTAAGVAMTRRFELGPRQCMVLGLYAAPNGKPAKIGEPLTEGSLRMDSVYCAAAGQPLSAEQAAAAAASLKMTMPKMAAK</sequence>
<evidence type="ECO:0000313" key="3">
    <source>
        <dbReference type="Proteomes" id="UP001595711"/>
    </source>
</evidence>
<reference evidence="3" key="1">
    <citation type="journal article" date="2019" name="Int. J. Syst. Evol. Microbiol.">
        <title>The Global Catalogue of Microorganisms (GCM) 10K type strain sequencing project: providing services to taxonomists for standard genome sequencing and annotation.</title>
        <authorList>
            <consortium name="The Broad Institute Genomics Platform"/>
            <consortium name="The Broad Institute Genome Sequencing Center for Infectious Disease"/>
            <person name="Wu L."/>
            <person name="Ma J."/>
        </authorList>
    </citation>
    <scope>NUCLEOTIDE SEQUENCE [LARGE SCALE GENOMIC DNA]</scope>
    <source>
        <strain evidence="3">KCTC 42182</strain>
    </source>
</reference>
<evidence type="ECO:0000256" key="1">
    <source>
        <dbReference type="SAM" id="SignalP"/>
    </source>
</evidence>
<dbReference type="Proteomes" id="UP001595711">
    <property type="component" value="Unassembled WGS sequence"/>
</dbReference>
<organism evidence="2 3">
    <name type="scientific">Ferrovibrio xuzhouensis</name>
    <dbReference type="NCBI Taxonomy" id="1576914"/>
    <lineage>
        <taxon>Bacteria</taxon>
        <taxon>Pseudomonadati</taxon>
        <taxon>Pseudomonadota</taxon>
        <taxon>Alphaproteobacteria</taxon>
        <taxon>Rhodospirillales</taxon>
        <taxon>Rhodospirillaceae</taxon>
        <taxon>Ferrovibrio</taxon>
    </lineage>
</organism>
<accession>A0ABV7VL18</accession>
<feature type="signal peptide" evidence="1">
    <location>
        <begin position="1"/>
        <end position="23"/>
    </location>
</feature>
<proteinExistence type="predicted"/>
<dbReference type="EMBL" id="JBHRYJ010000007">
    <property type="protein sequence ID" value="MFC3678215.1"/>
    <property type="molecule type" value="Genomic_DNA"/>
</dbReference>
<name>A0ABV7VL18_9PROT</name>
<keyword evidence="1" id="KW-0732">Signal</keyword>
<evidence type="ECO:0000313" key="2">
    <source>
        <dbReference type="EMBL" id="MFC3678215.1"/>
    </source>
</evidence>
<dbReference type="RefSeq" id="WP_379729826.1">
    <property type="nucleotide sequence ID" value="NZ_JBHRYJ010000007.1"/>
</dbReference>
<keyword evidence="3" id="KW-1185">Reference proteome</keyword>
<gene>
    <name evidence="2" type="ORF">ACFOOQ_21885</name>
</gene>
<protein>
    <submittedName>
        <fullName evidence="2">Uncharacterized protein</fullName>
    </submittedName>
</protein>